<evidence type="ECO:0000313" key="10">
    <source>
        <dbReference type="EMBL" id="AWB34512.1"/>
    </source>
</evidence>
<name>A0A2R4XL35_9BURK</name>
<feature type="transmembrane region" description="Helical" evidence="9">
    <location>
        <begin position="6"/>
        <end position="33"/>
    </location>
</feature>
<feature type="transmembrane region" description="Helical" evidence="9">
    <location>
        <begin position="160"/>
        <end position="178"/>
    </location>
</feature>
<feature type="transmembrane region" description="Helical" evidence="9">
    <location>
        <begin position="80"/>
        <end position="97"/>
    </location>
</feature>
<dbReference type="Proteomes" id="UP000244571">
    <property type="component" value="Chromosome"/>
</dbReference>
<proteinExistence type="inferred from homology"/>
<dbReference type="EMBL" id="CP028901">
    <property type="protein sequence ID" value="AWB34512.1"/>
    <property type="molecule type" value="Genomic_DNA"/>
</dbReference>
<keyword evidence="5 9" id="KW-0812">Transmembrane</keyword>
<keyword evidence="7 9" id="KW-0472">Membrane</keyword>
<dbReference type="AlphaFoldDB" id="A0A2R4XL35"/>
<keyword evidence="3" id="KW-1003">Cell membrane</keyword>
<feature type="transmembrane region" description="Helical" evidence="9">
    <location>
        <begin position="190"/>
        <end position="212"/>
    </location>
</feature>
<protein>
    <submittedName>
        <fullName evidence="10">YeeE/YedE family protein</fullName>
    </submittedName>
</protein>
<dbReference type="KEGG" id="boz:DBV39_13220"/>
<reference evidence="10 11" key="1">
    <citation type="submission" date="2018-04" db="EMBL/GenBank/DDBJ databases">
        <title>Bordetella sp. HZ20 isolated from seawater.</title>
        <authorList>
            <person name="Sun C."/>
        </authorList>
    </citation>
    <scope>NUCLEOTIDE SEQUENCE [LARGE SCALE GENOMIC DNA]</scope>
    <source>
        <strain evidence="10 11">HZ20</strain>
    </source>
</reference>
<organism evidence="10 11">
    <name type="scientific">Orrella marina</name>
    <dbReference type="NCBI Taxonomy" id="2163011"/>
    <lineage>
        <taxon>Bacteria</taxon>
        <taxon>Pseudomonadati</taxon>
        <taxon>Pseudomonadota</taxon>
        <taxon>Betaproteobacteria</taxon>
        <taxon>Burkholderiales</taxon>
        <taxon>Alcaligenaceae</taxon>
        <taxon>Orrella</taxon>
    </lineage>
</organism>
<keyword evidence="2" id="KW-0813">Transport</keyword>
<feature type="transmembrane region" description="Helical" evidence="9">
    <location>
        <begin position="282"/>
        <end position="305"/>
    </location>
</feature>
<dbReference type="GO" id="GO:0005886">
    <property type="term" value="C:plasma membrane"/>
    <property type="evidence" value="ECO:0007669"/>
    <property type="project" value="UniProtKB-SubCell"/>
</dbReference>
<sequence length="334" mass="35182">MDPGDWVVWGGLGTGLIYGVVAQISGFCLNSALRNQIRHGEGLKLRAFILALLIAMIGTQIIGHAGLVDVSESIYAAQRVSWSLIVFGGLLFGYGMILSRGCGARSLVLLGQGNLRSLVVLLCLGISAYATLTGVLGPLRAWITTHTASTLEHYTFASDFHRWLLTAVFSVAGSWFILRDKNFITQIRDSMSGLLIGLLIVAGWLVTGWLGIDEFEPSQPASLTFVAPIGASIQYLMIATGASLSFGVVLVAGVLTGSFASSVLTRQFKITGFDETYRMPRYIAGGLCMGAGGALALGCSIGQGLTGMSTLSFVSIVAFGAIVIGALIALRQGH</sequence>
<dbReference type="PANTHER" id="PTHR30574:SF1">
    <property type="entry name" value="SULPHUR TRANSPORT DOMAIN-CONTAINING PROTEIN"/>
    <property type="match status" value="1"/>
</dbReference>
<feature type="transmembrane region" description="Helical" evidence="9">
    <location>
        <begin position="45"/>
        <end position="68"/>
    </location>
</feature>
<accession>A0A2R4XL35</accession>
<comment type="subcellular location">
    <subcellularLocation>
        <location evidence="1">Cell inner membrane</location>
        <topology evidence="1">Multi-pass membrane protein</topology>
    </subcellularLocation>
</comment>
<evidence type="ECO:0000256" key="3">
    <source>
        <dbReference type="ARBA" id="ARBA00022475"/>
    </source>
</evidence>
<feature type="transmembrane region" description="Helical" evidence="9">
    <location>
        <begin position="118"/>
        <end position="140"/>
    </location>
</feature>
<feature type="transmembrane region" description="Helical" evidence="9">
    <location>
        <begin position="311"/>
        <end position="330"/>
    </location>
</feature>
<gene>
    <name evidence="10" type="ORF">DBV39_13220</name>
</gene>
<feature type="transmembrane region" description="Helical" evidence="9">
    <location>
        <begin position="232"/>
        <end position="261"/>
    </location>
</feature>
<keyword evidence="4" id="KW-0997">Cell inner membrane</keyword>
<evidence type="ECO:0000313" key="11">
    <source>
        <dbReference type="Proteomes" id="UP000244571"/>
    </source>
</evidence>
<dbReference type="PANTHER" id="PTHR30574">
    <property type="entry name" value="INNER MEMBRANE PROTEIN YEDE"/>
    <property type="match status" value="1"/>
</dbReference>
<evidence type="ECO:0000256" key="2">
    <source>
        <dbReference type="ARBA" id="ARBA00022448"/>
    </source>
</evidence>
<dbReference type="Pfam" id="PF04143">
    <property type="entry name" value="Sulf_transp"/>
    <property type="match status" value="1"/>
</dbReference>
<evidence type="ECO:0000256" key="4">
    <source>
        <dbReference type="ARBA" id="ARBA00022519"/>
    </source>
</evidence>
<evidence type="ECO:0000256" key="8">
    <source>
        <dbReference type="ARBA" id="ARBA00035655"/>
    </source>
</evidence>
<dbReference type="RefSeq" id="WP_108621928.1">
    <property type="nucleotide sequence ID" value="NZ_CP028901.1"/>
</dbReference>
<evidence type="ECO:0000256" key="6">
    <source>
        <dbReference type="ARBA" id="ARBA00022989"/>
    </source>
</evidence>
<evidence type="ECO:0000256" key="7">
    <source>
        <dbReference type="ARBA" id="ARBA00023136"/>
    </source>
</evidence>
<evidence type="ECO:0000256" key="9">
    <source>
        <dbReference type="SAM" id="Phobius"/>
    </source>
</evidence>
<keyword evidence="11" id="KW-1185">Reference proteome</keyword>
<comment type="similarity">
    <text evidence="8">Belongs to the TsuA/YedE (TC 9.B.102) family.</text>
</comment>
<evidence type="ECO:0000256" key="1">
    <source>
        <dbReference type="ARBA" id="ARBA00004429"/>
    </source>
</evidence>
<keyword evidence="6 9" id="KW-1133">Transmembrane helix</keyword>
<evidence type="ECO:0000256" key="5">
    <source>
        <dbReference type="ARBA" id="ARBA00022692"/>
    </source>
</evidence>
<dbReference type="InterPro" id="IPR007272">
    <property type="entry name" value="Sulf_transp_TsuA/YedE"/>
</dbReference>
<dbReference type="OrthoDB" id="9794165at2"/>